<dbReference type="EnsemblPlants" id="MELO3C018169.2.1">
    <property type="protein sequence ID" value="MELO3C018169.2.1"/>
    <property type="gene ID" value="MELO3C018169.2"/>
</dbReference>
<accession>A0A9I9DG84</accession>
<protein>
    <submittedName>
        <fullName evidence="1">Uncharacterized protein</fullName>
    </submittedName>
</protein>
<dbReference type="AlphaFoldDB" id="A0A9I9DG84"/>
<sequence>MERGYTDTEMVVGEVVRDVSLKALPTCERDDVDKGLLLTHCLPTWSISRQWGTADTW</sequence>
<evidence type="ECO:0000313" key="1">
    <source>
        <dbReference type="EnsemblPlants" id="MELO3C018169.2.1"/>
    </source>
</evidence>
<reference evidence="1" key="1">
    <citation type="submission" date="2023-03" db="UniProtKB">
        <authorList>
            <consortium name="EnsemblPlants"/>
        </authorList>
    </citation>
    <scope>IDENTIFICATION</scope>
</reference>
<dbReference type="Gramene" id="MELO3C018169.2.1">
    <property type="protein sequence ID" value="MELO3C018169.2.1"/>
    <property type="gene ID" value="MELO3C018169.2"/>
</dbReference>
<proteinExistence type="predicted"/>
<name>A0A9I9DG84_CUCME</name>
<organism evidence="1">
    <name type="scientific">Cucumis melo</name>
    <name type="common">Muskmelon</name>
    <dbReference type="NCBI Taxonomy" id="3656"/>
    <lineage>
        <taxon>Eukaryota</taxon>
        <taxon>Viridiplantae</taxon>
        <taxon>Streptophyta</taxon>
        <taxon>Embryophyta</taxon>
        <taxon>Tracheophyta</taxon>
        <taxon>Spermatophyta</taxon>
        <taxon>Magnoliopsida</taxon>
        <taxon>eudicotyledons</taxon>
        <taxon>Gunneridae</taxon>
        <taxon>Pentapetalae</taxon>
        <taxon>rosids</taxon>
        <taxon>fabids</taxon>
        <taxon>Cucurbitales</taxon>
        <taxon>Cucurbitaceae</taxon>
        <taxon>Benincaseae</taxon>
        <taxon>Cucumis</taxon>
    </lineage>
</organism>